<dbReference type="Pfam" id="PF02780">
    <property type="entry name" value="Transketolase_C"/>
    <property type="match status" value="1"/>
</dbReference>
<comment type="similarity">
    <text evidence="2">Belongs to the transketolase family.</text>
</comment>
<protein>
    <submittedName>
        <fullName evidence="5">Transketolase central region</fullName>
    </submittedName>
</protein>
<sequence length="309" mass="33094">MRNAFADEMLALARQDSRVTLLSGDIGNRMFDTFKANFPDRFYNCGIAEANMTGVAAGMALCGLRPVTYTIAAFNTARCLEQIRVDICYQHLPVVIVGTGGGLSYANLGPTHHALEDVAWMRSLPGMTVVCAGDPVETRLALRAALAHDGPVYLRVGKKGEPCVHQTLPDFALGRCLPLRQGDDVYLLAVGSLLPEVLRAAELLEQKGIHAGVASMPTVKPLDTAFLARLAETVPLVAVVEEHGPFGGAFEAVAAFFASRGGRMPRLARFGTPDTFLCAAGGQQWYRQRLGLDAAGMATHLLTIMGEPL</sequence>
<keyword evidence="6" id="KW-1185">Reference proteome</keyword>
<dbReference type="eggNOG" id="COG3958">
    <property type="taxonomic scope" value="Bacteria"/>
</dbReference>
<name>E1JXV4_SOLFR</name>
<evidence type="ECO:0000313" key="5">
    <source>
        <dbReference type="EMBL" id="EFL50877.1"/>
    </source>
</evidence>
<organism evidence="5 6">
    <name type="scientific">Solidesulfovibrio fructosivorans JJ]</name>
    <dbReference type="NCBI Taxonomy" id="596151"/>
    <lineage>
        <taxon>Bacteria</taxon>
        <taxon>Pseudomonadati</taxon>
        <taxon>Thermodesulfobacteriota</taxon>
        <taxon>Desulfovibrionia</taxon>
        <taxon>Desulfovibrionales</taxon>
        <taxon>Desulfovibrionaceae</taxon>
        <taxon>Solidesulfovibrio</taxon>
    </lineage>
</organism>
<dbReference type="SUPFAM" id="SSF52518">
    <property type="entry name" value="Thiamin diphosphate-binding fold (THDP-binding)"/>
    <property type="match status" value="1"/>
</dbReference>
<dbReference type="AlphaFoldDB" id="E1JXV4"/>
<dbReference type="InterPro" id="IPR009014">
    <property type="entry name" value="Transketo_C/PFOR_II"/>
</dbReference>
<dbReference type="InterPro" id="IPR029061">
    <property type="entry name" value="THDP-binding"/>
</dbReference>
<keyword evidence="3" id="KW-0786">Thiamine pyrophosphate</keyword>
<dbReference type="Pfam" id="PF02779">
    <property type="entry name" value="Transket_pyr"/>
    <property type="match status" value="1"/>
</dbReference>
<dbReference type="PANTHER" id="PTHR43825">
    <property type="entry name" value="PYRUVATE DEHYDROGENASE E1 COMPONENT"/>
    <property type="match status" value="1"/>
</dbReference>
<dbReference type="STRING" id="596151.DesfrDRAFT_2453"/>
<dbReference type="SUPFAM" id="SSF52922">
    <property type="entry name" value="TK C-terminal domain-like"/>
    <property type="match status" value="1"/>
</dbReference>
<dbReference type="OrthoDB" id="9803371at2"/>
<evidence type="ECO:0000256" key="1">
    <source>
        <dbReference type="ARBA" id="ARBA00001964"/>
    </source>
</evidence>
<gene>
    <name evidence="5" type="ORF">DesfrDRAFT_2453</name>
</gene>
<comment type="cofactor">
    <cofactor evidence="1">
        <name>thiamine diphosphate</name>
        <dbReference type="ChEBI" id="CHEBI:58937"/>
    </cofactor>
</comment>
<dbReference type="InterPro" id="IPR033248">
    <property type="entry name" value="Transketolase_C"/>
</dbReference>
<proteinExistence type="inferred from homology"/>
<dbReference type="Gene3D" id="3.40.50.920">
    <property type="match status" value="1"/>
</dbReference>
<dbReference type="InterPro" id="IPR005475">
    <property type="entry name" value="Transketolase-like_Pyr-bd"/>
</dbReference>
<evidence type="ECO:0000256" key="3">
    <source>
        <dbReference type="ARBA" id="ARBA00023052"/>
    </source>
</evidence>
<dbReference type="FunFam" id="3.40.50.970:FF:000129">
    <property type="entry name" value="Transketolase"/>
    <property type="match status" value="1"/>
</dbReference>
<reference evidence="5 6" key="1">
    <citation type="submission" date="2010-08" db="EMBL/GenBank/DDBJ databases">
        <title>The draft genome of Desulfovibrio fructosovorans JJ.</title>
        <authorList>
            <consortium name="US DOE Joint Genome Institute (JGI-PGF)"/>
            <person name="Lucas S."/>
            <person name="Copeland A."/>
            <person name="Lapidus A."/>
            <person name="Cheng J.-F."/>
            <person name="Bruce D."/>
            <person name="Goodwin L."/>
            <person name="Pitluck S."/>
            <person name="Land M.L."/>
            <person name="Hauser L."/>
            <person name="Chang Y.-J."/>
            <person name="Jeffries C."/>
            <person name="Wall J.D."/>
            <person name="Stahl D.A."/>
            <person name="Arkin A.P."/>
            <person name="Dehal P."/>
            <person name="Stolyar S.M."/>
            <person name="Hazen T.C."/>
            <person name="Woyke T.J."/>
        </authorList>
    </citation>
    <scope>NUCLEOTIDE SEQUENCE [LARGE SCALE GENOMIC DNA]</scope>
    <source>
        <strain evidence="5 6">JJ</strain>
    </source>
</reference>
<dbReference type="InterPro" id="IPR051157">
    <property type="entry name" value="PDH/Transketolase"/>
</dbReference>
<dbReference type="EMBL" id="AECZ01000015">
    <property type="protein sequence ID" value="EFL50877.1"/>
    <property type="molecule type" value="Genomic_DNA"/>
</dbReference>
<evidence type="ECO:0000259" key="4">
    <source>
        <dbReference type="SMART" id="SM00861"/>
    </source>
</evidence>
<dbReference type="Gene3D" id="3.40.50.970">
    <property type="match status" value="1"/>
</dbReference>
<feature type="domain" description="Transketolase-like pyrimidine-binding" evidence="4">
    <location>
        <begin position="1"/>
        <end position="163"/>
    </location>
</feature>
<dbReference type="SMART" id="SM00861">
    <property type="entry name" value="Transket_pyr"/>
    <property type="match status" value="1"/>
</dbReference>
<dbReference type="Proteomes" id="UP000006250">
    <property type="component" value="Unassembled WGS sequence"/>
</dbReference>
<comment type="caution">
    <text evidence="5">The sequence shown here is derived from an EMBL/GenBank/DDBJ whole genome shotgun (WGS) entry which is preliminary data.</text>
</comment>
<dbReference type="PANTHER" id="PTHR43825:SF5">
    <property type="entry name" value="HYPOTHETICAL TRANSKETOLASE FAMILY PROTEIN"/>
    <property type="match status" value="1"/>
</dbReference>
<dbReference type="CDD" id="cd07033">
    <property type="entry name" value="TPP_PYR_DXS_TK_like"/>
    <property type="match status" value="1"/>
</dbReference>
<accession>E1JXV4</accession>
<evidence type="ECO:0000256" key="2">
    <source>
        <dbReference type="ARBA" id="ARBA00007131"/>
    </source>
</evidence>
<dbReference type="RefSeq" id="WP_005994253.1">
    <property type="nucleotide sequence ID" value="NZ_AECZ01000015.1"/>
</dbReference>
<evidence type="ECO:0000313" key="6">
    <source>
        <dbReference type="Proteomes" id="UP000006250"/>
    </source>
</evidence>